<comment type="similarity">
    <text evidence="3">Belongs to the proteasome inhibitor PI31 family.</text>
</comment>
<dbReference type="InterPro" id="IPR021625">
    <property type="entry name" value="PI31_Prot_N"/>
</dbReference>
<evidence type="ECO:0000313" key="14">
    <source>
        <dbReference type="EMBL" id="ORX84590.1"/>
    </source>
</evidence>
<dbReference type="GO" id="GO:0004866">
    <property type="term" value="F:endopeptidase inhibitor activity"/>
    <property type="evidence" value="ECO:0007669"/>
    <property type="project" value="InterPro"/>
</dbReference>
<dbReference type="PANTHER" id="PTHR13266">
    <property type="entry name" value="PROTEASOME INHIBITOR"/>
    <property type="match status" value="1"/>
</dbReference>
<evidence type="ECO:0000256" key="9">
    <source>
        <dbReference type="ARBA" id="ARBA00022990"/>
    </source>
</evidence>
<dbReference type="GO" id="GO:0000502">
    <property type="term" value="C:proteasome complex"/>
    <property type="evidence" value="ECO:0007669"/>
    <property type="project" value="UniProtKB-KW"/>
</dbReference>
<dbReference type="Proteomes" id="UP000193944">
    <property type="component" value="Unassembled WGS sequence"/>
</dbReference>
<proteinExistence type="inferred from homology"/>
<dbReference type="Pfam" id="PF11566">
    <property type="entry name" value="PI31_Prot_N"/>
    <property type="match status" value="1"/>
</dbReference>
<evidence type="ECO:0000256" key="11">
    <source>
        <dbReference type="SAM" id="MobiDB-lite"/>
    </source>
</evidence>
<evidence type="ECO:0000259" key="12">
    <source>
        <dbReference type="Pfam" id="PF08577"/>
    </source>
</evidence>
<reference evidence="14 15" key="2">
    <citation type="submission" date="2016-08" db="EMBL/GenBank/DDBJ databases">
        <title>Pervasive Adenine N6-methylation of Active Genes in Fungi.</title>
        <authorList>
            <consortium name="DOE Joint Genome Institute"/>
            <person name="Mondo S.J."/>
            <person name="Dannebaum R.O."/>
            <person name="Kuo R.C."/>
            <person name="Labutti K."/>
            <person name="Haridas S."/>
            <person name="Kuo A."/>
            <person name="Salamov A."/>
            <person name="Ahrendt S.R."/>
            <person name="Lipzen A."/>
            <person name="Sullivan W."/>
            <person name="Andreopoulos W.B."/>
            <person name="Clum A."/>
            <person name="Lindquist E."/>
            <person name="Daum C."/>
            <person name="Ramamoorthy G.K."/>
            <person name="Gryganskyi A."/>
            <person name="Culley D."/>
            <person name="Magnuson J.K."/>
            <person name="James T.Y."/>
            <person name="O'Malley M.A."/>
            <person name="Stajich J.E."/>
            <person name="Spatafora J.W."/>
            <person name="Visel A."/>
            <person name="Grigoriev I.V."/>
        </authorList>
    </citation>
    <scope>NUCLEOTIDE SEQUENCE [LARGE SCALE GENOMIC DNA]</scope>
    <source>
        <strain evidence="14 15">S4</strain>
    </source>
</reference>
<dbReference type="GO" id="GO:0043161">
    <property type="term" value="P:proteasome-mediated ubiquitin-dependent protein catabolic process"/>
    <property type="evidence" value="ECO:0007669"/>
    <property type="project" value="InterPro"/>
</dbReference>
<sequence>MSSFDSIINSMEKSLEKVEIKSEIELLVLFIHTHFITNNFNLVSIKENDANVKKEEKLKVLEKLPVEWNENSNNWTFIYQHEKTSDKYYINMVKMMNMLTINAMICETEKVFSIQIPLSNLFQDCTFPLTKIEKKYFNEEKLKSIINNVNMEIINKLLPTVKYHDEVPPSQEPTRILPLDDNDDNGLRIQDPLRIVRPNIQNPPLPNPGNFDLDPFNSMGPASGGGLIMGPNNPIFNNIGGDDLESGGFYGGPSTLPFGAVPEGARFDPIGPFGNQSSRKNFNNRNNRNKNNGRFNSFEPDNDSFLPPGGGGFDNMFL</sequence>
<dbReference type="GO" id="GO:0005783">
    <property type="term" value="C:endoplasmic reticulum"/>
    <property type="evidence" value="ECO:0007669"/>
    <property type="project" value="UniProtKB-SubCell"/>
</dbReference>
<dbReference type="GO" id="GO:0070628">
    <property type="term" value="F:proteasome binding"/>
    <property type="evidence" value="ECO:0007669"/>
    <property type="project" value="InterPro"/>
</dbReference>
<keyword evidence="9" id="KW-0007">Acetylation</keyword>
<dbReference type="EMBL" id="MCFG01000049">
    <property type="protein sequence ID" value="ORX84590.1"/>
    <property type="molecule type" value="Genomic_DNA"/>
</dbReference>
<keyword evidence="5" id="KW-0963">Cytoplasm</keyword>
<organism evidence="14 15">
    <name type="scientific">Anaeromyces robustus</name>
    <dbReference type="NCBI Taxonomy" id="1754192"/>
    <lineage>
        <taxon>Eukaryota</taxon>
        <taxon>Fungi</taxon>
        <taxon>Fungi incertae sedis</taxon>
        <taxon>Chytridiomycota</taxon>
        <taxon>Chytridiomycota incertae sedis</taxon>
        <taxon>Neocallimastigomycetes</taxon>
        <taxon>Neocallimastigales</taxon>
        <taxon>Neocallimastigaceae</taxon>
        <taxon>Anaeromyces</taxon>
    </lineage>
</organism>
<dbReference type="STRING" id="1754192.A0A1Y1XFR0"/>
<dbReference type="PANTHER" id="PTHR13266:SF1">
    <property type="entry name" value="PROTEASOME INHIBITOR PI31 SUBUNIT"/>
    <property type="match status" value="1"/>
</dbReference>
<keyword evidence="7" id="KW-0256">Endoplasmic reticulum</keyword>
<comment type="function">
    <text evidence="10">Plays an important role in control of proteasome function. Inhibits the hydrolysis of protein and peptide substrates by the 20S proteasome. Also inhibits the activation of the proteasome by the proteasome regulatory proteins PA700 and PA28.</text>
</comment>
<evidence type="ECO:0000256" key="6">
    <source>
        <dbReference type="ARBA" id="ARBA00022553"/>
    </source>
</evidence>
<evidence type="ECO:0000256" key="1">
    <source>
        <dbReference type="ARBA" id="ARBA00004240"/>
    </source>
</evidence>
<dbReference type="OrthoDB" id="68090at2759"/>
<evidence type="ECO:0000313" key="15">
    <source>
        <dbReference type="Proteomes" id="UP000193944"/>
    </source>
</evidence>
<evidence type="ECO:0000256" key="3">
    <source>
        <dbReference type="ARBA" id="ARBA00006405"/>
    </source>
</evidence>
<evidence type="ECO:0000256" key="10">
    <source>
        <dbReference type="ARBA" id="ARBA00024805"/>
    </source>
</evidence>
<reference evidence="14 15" key="1">
    <citation type="submission" date="2016-08" db="EMBL/GenBank/DDBJ databases">
        <title>A Parts List for Fungal Cellulosomes Revealed by Comparative Genomics.</title>
        <authorList>
            <consortium name="DOE Joint Genome Institute"/>
            <person name="Haitjema C.H."/>
            <person name="Gilmore S.P."/>
            <person name="Henske J.K."/>
            <person name="Solomon K.V."/>
            <person name="De Groot R."/>
            <person name="Kuo A."/>
            <person name="Mondo S.J."/>
            <person name="Salamov A.A."/>
            <person name="Labutti K."/>
            <person name="Zhao Z."/>
            <person name="Chiniquy J."/>
            <person name="Barry K."/>
            <person name="Brewer H.M."/>
            <person name="Purvine S.O."/>
            <person name="Wright A.T."/>
            <person name="Boxma B."/>
            <person name="Van Alen T."/>
            <person name="Hackstein J.H."/>
            <person name="Baker S.E."/>
            <person name="Grigoriev I.V."/>
            <person name="O'Malley M.A."/>
        </authorList>
    </citation>
    <scope>NUCLEOTIDE SEQUENCE [LARGE SCALE GENOMIC DNA]</scope>
    <source>
        <strain evidence="14 15">S4</strain>
    </source>
</reference>
<dbReference type="AlphaFoldDB" id="A0A1Y1XFR0"/>
<dbReference type="InterPro" id="IPR013886">
    <property type="entry name" value="PI31_Prot_C"/>
</dbReference>
<keyword evidence="6" id="KW-0597">Phosphoprotein</keyword>
<evidence type="ECO:0000256" key="8">
    <source>
        <dbReference type="ARBA" id="ARBA00022942"/>
    </source>
</evidence>
<dbReference type="InterPro" id="IPR045128">
    <property type="entry name" value="PI31-like"/>
</dbReference>
<protein>
    <submittedName>
        <fullName evidence="14">Uncharacterized protein</fullName>
    </submittedName>
</protein>
<comment type="subcellular location">
    <subcellularLocation>
        <location evidence="2">Cytoplasm</location>
    </subcellularLocation>
    <subcellularLocation>
        <location evidence="1">Endoplasmic reticulum</location>
    </subcellularLocation>
</comment>
<evidence type="ECO:0000256" key="2">
    <source>
        <dbReference type="ARBA" id="ARBA00004496"/>
    </source>
</evidence>
<gene>
    <name evidence="14" type="ORF">BCR32DRAFT_266212</name>
</gene>
<feature type="domain" description="PI31 proteasome regulator C-terminal" evidence="12">
    <location>
        <begin position="186"/>
        <end position="272"/>
    </location>
</feature>
<evidence type="ECO:0000256" key="5">
    <source>
        <dbReference type="ARBA" id="ARBA00022490"/>
    </source>
</evidence>
<name>A0A1Y1XFR0_9FUNG</name>
<feature type="region of interest" description="Disordered" evidence="11">
    <location>
        <begin position="269"/>
        <end position="318"/>
    </location>
</feature>
<keyword evidence="4" id="KW-0488">Methylation</keyword>
<accession>A0A1Y1XFR0</accession>
<keyword evidence="15" id="KW-1185">Reference proteome</keyword>
<evidence type="ECO:0000256" key="4">
    <source>
        <dbReference type="ARBA" id="ARBA00022481"/>
    </source>
</evidence>
<dbReference type="Gene3D" id="3.40.1000.30">
    <property type="match status" value="1"/>
</dbReference>
<dbReference type="Pfam" id="PF08577">
    <property type="entry name" value="PI31_Prot_C"/>
    <property type="match status" value="1"/>
</dbReference>
<feature type="compositionally biased region" description="Gly residues" evidence="11">
    <location>
        <begin position="308"/>
        <end position="318"/>
    </location>
</feature>
<evidence type="ECO:0000256" key="7">
    <source>
        <dbReference type="ARBA" id="ARBA00022824"/>
    </source>
</evidence>
<comment type="caution">
    <text evidence="14">The sequence shown here is derived from an EMBL/GenBank/DDBJ whole genome shotgun (WGS) entry which is preliminary data.</text>
</comment>
<feature type="domain" description="PI31 proteasome regulator N-terminal" evidence="13">
    <location>
        <begin position="19"/>
        <end position="160"/>
    </location>
</feature>
<feature type="compositionally biased region" description="Low complexity" evidence="11">
    <location>
        <begin position="275"/>
        <end position="298"/>
    </location>
</feature>
<keyword evidence="8" id="KW-0647">Proteasome</keyword>
<evidence type="ECO:0000259" key="13">
    <source>
        <dbReference type="Pfam" id="PF11566"/>
    </source>
</evidence>